<feature type="compositionally biased region" description="Basic and acidic residues" evidence="1">
    <location>
        <begin position="1"/>
        <end position="10"/>
    </location>
</feature>
<feature type="compositionally biased region" description="Basic and acidic residues" evidence="1">
    <location>
        <begin position="32"/>
        <end position="46"/>
    </location>
</feature>
<feature type="region of interest" description="Disordered" evidence="1">
    <location>
        <begin position="843"/>
        <end position="865"/>
    </location>
</feature>
<feature type="compositionally biased region" description="Polar residues" evidence="1">
    <location>
        <begin position="77"/>
        <end position="86"/>
    </location>
</feature>
<dbReference type="Proteomes" id="UP001390339">
    <property type="component" value="Unassembled WGS sequence"/>
</dbReference>
<feature type="compositionally biased region" description="Acidic residues" evidence="1">
    <location>
        <begin position="1093"/>
        <end position="1107"/>
    </location>
</feature>
<feature type="compositionally biased region" description="Polar residues" evidence="1">
    <location>
        <begin position="99"/>
        <end position="124"/>
    </location>
</feature>
<proteinExistence type="predicted"/>
<feature type="region of interest" description="Disordered" evidence="1">
    <location>
        <begin position="170"/>
        <end position="332"/>
    </location>
</feature>
<accession>A0ABR2JAH9</accession>
<protein>
    <submittedName>
        <fullName evidence="2">Uncharacterized protein</fullName>
    </submittedName>
</protein>
<evidence type="ECO:0000313" key="3">
    <source>
        <dbReference type="Proteomes" id="UP001390339"/>
    </source>
</evidence>
<feature type="compositionally biased region" description="Basic and acidic residues" evidence="1">
    <location>
        <begin position="847"/>
        <end position="865"/>
    </location>
</feature>
<feature type="region of interest" description="Disordered" evidence="1">
    <location>
        <begin position="1086"/>
        <end position="1107"/>
    </location>
</feature>
<feature type="compositionally biased region" description="Basic residues" evidence="1">
    <location>
        <begin position="772"/>
        <end position="785"/>
    </location>
</feature>
<evidence type="ECO:0000313" key="2">
    <source>
        <dbReference type="EMBL" id="KAK8874695.1"/>
    </source>
</evidence>
<evidence type="ECO:0000256" key="1">
    <source>
        <dbReference type="SAM" id="MobiDB-lite"/>
    </source>
</evidence>
<reference evidence="2 3" key="1">
    <citation type="journal article" date="2024" name="IMA Fungus">
        <title>Apiospora arundinis, a panoply of carbohydrate-active enzymes and secondary metabolites.</title>
        <authorList>
            <person name="Sorensen T."/>
            <person name="Petersen C."/>
            <person name="Muurmann A.T."/>
            <person name="Christiansen J.V."/>
            <person name="Brundto M.L."/>
            <person name="Overgaard C.K."/>
            <person name="Boysen A.T."/>
            <person name="Wollenberg R.D."/>
            <person name="Larsen T.O."/>
            <person name="Sorensen J.L."/>
            <person name="Nielsen K.L."/>
            <person name="Sondergaard T.E."/>
        </authorList>
    </citation>
    <scope>NUCLEOTIDE SEQUENCE [LARGE SCALE GENOMIC DNA]</scope>
    <source>
        <strain evidence="2 3">AAU 773</strain>
    </source>
</reference>
<organism evidence="2 3">
    <name type="scientific">Apiospora arundinis</name>
    <dbReference type="NCBI Taxonomy" id="335852"/>
    <lineage>
        <taxon>Eukaryota</taxon>
        <taxon>Fungi</taxon>
        <taxon>Dikarya</taxon>
        <taxon>Ascomycota</taxon>
        <taxon>Pezizomycotina</taxon>
        <taxon>Sordariomycetes</taxon>
        <taxon>Xylariomycetidae</taxon>
        <taxon>Amphisphaeriales</taxon>
        <taxon>Apiosporaceae</taxon>
        <taxon>Apiospora</taxon>
    </lineage>
</organism>
<feature type="compositionally biased region" description="Polar residues" evidence="1">
    <location>
        <begin position="47"/>
        <end position="64"/>
    </location>
</feature>
<name>A0ABR2JAH9_9PEZI</name>
<feature type="compositionally biased region" description="Polar residues" evidence="1">
    <location>
        <begin position="302"/>
        <end position="322"/>
    </location>
</feature>
<keyword evidence="3" id="KW-1185">Reference proteome</keyword>
<feature type="compositionally biased region" description="Basic and acidic residues" evidence="1">
    <location>
        <begin position="510"/>
        <end position="531"/>
    </location>
</feature>
<feature type="compositionally biased region" description="Low complexity" evidence="1">
    <location>
        <begin position="714"/>
        <end position="729"/>
    </location>
</feature>
<feature type="compositionally biased region" description="Basic and acidic residues" evidence="1">
    <location>
        <begin position="381"/>
        <end position="396"/>
    </location>
</feature>
<sequence length="1107" mass="122452">MNVEQCRKTSAEALSAGQPNTSRSIGPTLASRAHERKASLQTDPKDGNNTQAGEAHAPQTTSPANHAYRSPLRTRARSNLSTSSHNRGLGGPDSPRIPRSNTTAPTASQTALRRRPSGQQQSPMHSGLTPRERRPLGLAQAWSLAKANDDNDDQGDETFDLKNAFDMAKAEADGVRLGSPSPAPRPQRPRKDSEELGSVRGSGRDLGQQLKTFDRNHQLANGTGPLNGLFSRKNSIGPKVTETANTLAAKANEGDTRDATQPGGAGQDAHSRKESSESLLSMEDYHRFSPLPSIVPGRGDLNRSSSKTRPSLTPRKSYNTPSKARPNFSPEKSFNWQLDADFTAGDLQVSDSPRIKAAKTNGREGNHASPSSSSQGSDTPNGRRSDARLDQIRQAEIEAAGIEFPESDESYPKKTNRRLDEIRAREMEAASKRAVATSRLDEIRIKNSEARSETQSPELAKTTNKDPPHRSSFSDMDTAKVNGSGGGEAIKDDPSTTSKNLDGKPSNKASDNDGVEKAETYKRPSRNDSYDLLRQLARATSASPSPPNTKTIEEPLWQEPIINQEPPERETATRPRFLRDDRRPINLEAKGSRERPTVGFAGLRKILSSDSQPDKRRLLATSEPDPIDRIEAEMKLFAPQDNYSEKGSVRAPSAASSDMGEEETPRPDRNIDPLSQPTPRVTGAYVDTPATVKVKTEDGEVPEKNQEAKGSLASRLLFGSRFGSRSRTSSKSDSEPKKPDIKQEESDGQGNIKQEESDGQGRTGRTGSKSTSARHSRAASRRRKPLINTAHIPTPSEDLRAILRQNKIDDSTLDDAEFERLLAGSNLDHDALEKVVSETIQAVDEASGARKTTEREEDREEELERQRIERMSKSLKTGLLSIRSAKQGIERLEGRVAQSEHQISPALAADLGKSGSWKYPAVRPQPSDGGINFSIPRLYRKKPNFGFTPLGLLSIILLAWYTLESAFCFLYVSDYECAPNYPCDWSPHEPYFPYAMPFMLDEWATGGKGRALAWRVGEEVGDVAAEVSDWITGNDFTKRDTMYMNAWERKRHWRRLRKNGLVKKWNEPPEYRDKIRSWKAAFEARQRARETGDDWDYETTLSEDESI</sequence>
<feature type="compositionally biased region" description="Basic and acidic residues" evidence="1">
    <location>
        <begin position="730"/>
        <end position="745"/>
    </location>
</feature>
<comment type="caution">
    <text evidence="2">The sequence shown here is derived from an EMBL/GenBank/DDBJ whole genome shotgun (WGS) entry which is preliminary data.</text>
</comment>
<feature type="compositionally biased region" description="Basic and acidic residues" evidence="1">
    <location>
        <begin position="694"/>
        <end position="707"/>
    </location>
</feature>
<feature type="region of interest" description="Disordered" evidence="1">
    <location>
        <begin position="1"/>
        <end position="132"/>
    </location>
</feature>
<feature type="compositionally biased region" description="Basic and acidic residues" evidence="1">
    <location>
        <begin position="566"/>
        <end position="596"/>
    </location>
</feature>
<feature type="region of interest" description="Disordered" evidence="1">
    <location>
        <begin position="344"/>
        <end position="795"/>
    </location>
</feature>
<dbReference type="EMBL" id="JAPCWZ010000003">
    <property type="protein sequence ID" value="KAK8874695.1"/>
    <property type="molecule type" value="Genomic_DNA"/>
</dbReference>
<feature type="compositionally biased region" description="Basic and acidic residues" evidence="1">
    <location>
        <begin position="417"/>
        <end position="431"/>
    </location>
</feature>
<feature type="compositionally biased region" description="Basic and acidic residues" evidence="1">
    <location>
        <begin position="439"/>
        <end position="452"/>
    </location>
</feature>
<gene>
    <name evidence="2" type="ORF">PGQ11_005209</name>
</gene>